<feature type="domain" description="RNA polymerase sigma factor 70 region 4 type 2" evidence="6">
    <location>
        <begin position="137"/>
        <end position="182"/>
    </location>
</feature>
<dbReference type="InterPro" id="IPR013325">
    <property type="entry name" value="RNA_pol_sigma_r2"/>
</dbReference>
<dbReference type="NCBIfam" id="TIGR02937">
    <property type="entry name" value="sigma70-ECF"/>
    <property type="match status" value="1"/>
</dbReference>
<dbReference type="GO" id="GO:0016987">
    <property type="term" value="F:sigma factor activity"/>
    <property type="evidence" value="ECO:0007669"/>
    <property type="project" value="UniProtKB-KW"/>
</dbReference>
<protein>
    <submittedName>
        <fullName evidence="7">Sigma-70 family RNA polymerase sigma factor</fullName>
    </submittedName>
</protein>
<organism evidence="7 8">
    <name type="scientific">Rhizosphaericola mali</name>
    <dbReference type="NCBI Taxonomy" id="2545455"/>
    <lineage>
        <taxon>Bacteria</taxon>
        <taxon>Pseudomonadati</taxon>
        <taxon>Bacteroidota</taxon>
        <taxon>Chitinophagia</taxon>
        <taxon>Chitinophagales</taxon>
        <taxon>Chitinophagaceae</taxon>
        <taxon>Rhizosphaericola</taxon>
    </lineage>
</organism>
<dbReference type="Gene3D" id="1.10.1740.10">
    <property type="match status" value="1"/>
</dbReference>
<dbReference type="KEGG" id="arac:E0W69_000060"/>
<dbReference type="RefSeq" id="WP_131328001.1">
    <property type="nucleotide sequence ID" value="NZ_CP044016.1"/>
</dbReference>
<dbReference type="InterPro" id="IPR014284">
    <property type="entry name" value="RNA_pol_sigma-70_dom"/>
</dbReference>
<feature type="domain" description="RNA polymerase sigma-70 region 2" evidence="5">
    <location>
        <begin position="36"/>
        <end position="101"/>
    </location>
</feature>
<dbReference type="EMBL" id="CP044016">
    <property type="protein sequence ID" value="QES87129.1"/>
    <property type="molecule type" value="Genomic_DNA"/>
</dbReference>
<keyword evidence="3" id="KW-0731">Sigma factor</keyword>
<dbReference type="AlphaFoldDB" id="A0A5P2FZ90"/>
<keyword evidence="2" id="KW-0805">Transcription regulation</keyword>
<gene>
    <name evidence="7" type="ORF">E0W69_000060</name>
</gene>
<evidence type="ECO:0000313" key="8">
    <source>
        <dbReference type="Proteomes" id="UP000292424"/>
    </source>
</evidence>
<dbReference type="InterPro" id="IPR013324">
    <property type="entry name" value="RNA_pol_sigma_r3/r4-like"/>
</dbReference>
<reference evidence="7 8" key="1">
    <citation type="submission" date="2019-09" db="EMBL/GenBank/DDBJ databases">
        <title>Complete genome sequence of Arachidicoccus sp. B3-10 isolated from apple orchard soil.</title>
        <authorList>
            <person name="Kim H.S."/>
            <person name="Han K.-I."/>
            <person name="Suh M.K."/>
            <person name="Lee K.C."/>
            <person name="Eom M.K."/>
            <person name="Kim J.-S."/>
            <person name="Kang S.W."/>
            <person name="Sin Y."/>
            <person name="Lee J.-S."/>
        </authorList>
    </citation>
    <scope>NUCLEOTIDE SEQUENCE [LARGE SCALE GENOMIC DNA]</scope>
    <source>
        <strain evidence="7 8">B3-10</strain>
    </source>
</reference>
<keyword evidence="8" id="KW-1185">Reference proteome</keyword>
<dbReference type="Pfam" id="PF04542">
    <property type="entry name" value="Sigma70_r2"/>
    <property type="match status" value="1"/>
</dbReference>
<dbReference type="GO" id="GO:0006352">
    <property type="term" value="P:DNA-templated transcription initiation"/>
    <property type="evidence" value="ECO:0007669"/>
    <property type="project" value="InterPro"/>
</dbReference>
<dbReference type="InterPro" id="IPR007627">
    <property type="entry name" value="RNA_pol_sigma70_r2"/>
</dbReference>
<dbReference type="PANTHER" id="PTHR43133:SF46">
    <property type="entry name" value="RNA POLYMERASE SIGMA-70 FACTOR ECF SUBFAMILY"/>
    <property type="match status" value="1"/>
</dbReference>
<dbReference type="CDD" id="cd06171">
    <property type="entry name" value="Sigma70_r4"/>
    <property type="match status" value="1"/>
</dbReference>
<keyword evidence="4" id="KW-0804">Transcription</keyword>
<dbReference type="InterPro" id="IPR036388">
    <property type="entry name" value="WH-like_DNA-bd_sf"/>
</dbReference>
<dbReference type="SUPFAM" id="SSF88946">
    <property type="entry name" value="Sigma2 domain of RNA polymerase sigma factors"/>
    <property type="match status" value="1"/>
</dbReference>
<evidence type="ECO:0000256" key="4">
    <source>
        <dbReference type="ARBA" id="ARBA00023163"/>
    </source>
</evidence>
<dbReference type="InterPro" id="IPR013249">
    <property type="entry name" value="RNA_pol_sigma70_r4_t2"/>
</dbReference>
<dbReference type="SUPFAM" id="SSF88659">
    <property type="entry name" value="Sigma3 and sigma4 domains of RNA polymerase sigma factors"/>
    <property type="match status" value="1"/>
</dbReference>
<accession>A0A5P2FZ90</accession>
<comment type="similarity">
    <text evidence="1">Belongs to the sigma-70 factor family. ECF subfamily.</text>
</comment>
<evidence type="ECO:0000256" key="3">
    <source>
        <dbReference type="ARBA" id="ARBA00023082"/>
    </source>
</evidence>
<evidence type="ECO:0000259" key="6">
    <source>
        <dbReference type="Pfam" id="PF08281"/>
    </source>
</evidence>
<sequence length="190" mass="22288">MQKRFRMLMYNNYSVVQDNELLCLCQSGNESAFSEMYNRYKRSLISFANAHLENIAIAEDIVHDVFLSLYSRRINLKIEISVYAYLLKSIKYKIINLRRKQIVQQKYAKNIFICDKCENDFAKEDELKITTSRLKIAINKMPLKCKEAFILSREVGLSQKEIAQKMSISCSTVEKHIVKALKIVRQELMN</sequence>
<evidence type="ECO:0000256" key="2">
    <source>
        <dbReference type="ARBA" id="ARBA00023015"/>
    </source>
</evidence>
<evidence type="ECO:0000259" key="5">
    <source>
        <dbReference type="Pfam" id="PF04542"/>
    </source>
</evidence>
<name>A0A5P2FZ90_9BACT</name>
<dbReference type="GO" id="GO:0003677">
    <property type="term" value="F:DNA binding"/>
    <property type="evidence" value="ECO:0007669"/>
    <property type="project" value="InterPro"/>
</dbReference>
<dbReference type="Proteomes" id="UP000292424">
    <property type="component" value="Chromosome"/>
</dbReference>
<dbReference type="Gene3D" id="1.10.10.10">
    <property type="entry name" value="Winged helix-like DNA-binding domain superfamily/Winged helix DNA-binding domain"/>
    <property type="match status" value="1"/>
</dbReference>
<evidence type="ECO:0000256" key="1">
    <source>
        <dbReference type="ARBA" id="ARBA00010641"/>
    </source>
</evidence>
<dbReference type="Pfam" id="PF08281">
    <property type="entry name" value="Sigma70_r4_2"/>
    <property type="match status" value="1"/>
</dbReference>
<evidence type="ECO:0000313" key="7">
    <source>
        <dbReference type="EMBL" id="QES87129.1"/>
    </source>
</evidence>
<dbReference type="InterPro" id="IPR039425">
    <property type="entry name" value="RNA_pol_sigma-70-like"/>
</dbReference>
<dbReference type="PANTHER" id="PTHR43133">
    <property type="entry name" value="RNA POLYMERASE ECF-TYPE SIGMA FACTO"/>
    <property type="match status" value="1"/>
</dbReference>
<proteinExistence type="inferred from homology"/>
<dbReference type="OrthoDB" id="764619at2"/>